<dbReference type="Proteomes" id="UP000195755">
    <property type="component" value="Chromosome"/>
</dbReference>
<dbReference type="AlphaFoldDB" id="A0A1Z2LBD2"/>
<evidence type="ECO:0000313" key="1">
    <source>
        <dbReference type="EMBL" id="ARZ71596.1"/>
    </source>
</evidence>
<organism evidence="1 2">
    <name type="scientific">Streptomyces albireticuli</name>
    <dbReference type="NCBI Taxonomy" id="1940"/>
    <lineage>
        <taxon>Bacteria</taxon>
        <taxon>Bacillati</taxon>
        <taxon>Actinomycetota</taxon>
        <taxon>Actinomycetes</taxon>
        <taxon>Kitasatosporales</taxon>
        <taxon>Streptomycetaceae</taxon>
        <taxon>Streptomyces</taxon>
    </lineage>
</organism>
<dbReference type="EMBL" id="CP021744">
    <property type="protein sequence ID" value="ARZ71596.1"/>
    <property type="molecule type" value="Genomic_DNA"/>
</dbReference>
<reference evidence="1 2" key="1">
    <citation type="submission" date="2017-06" db="EMBL/GenBank/DDBJ databases">
        <title>Streptomyces albireticuli Genome sequencing and assembly.</title>
        <authorList>
            <person name="Wang Y."/>
            <person name="Du B."/>
            <person name="Ding Y."/>
            <person name="Liu H."/>
            <person name="Hou Q."/>
            <person name="Liu K."/>
            <person name="Yao L."/>
            <person name="Wang C."/>
        </authorList>
    </citation>
    <scope>NUCLEOTIDE SEQUENCE [LARGE SCALE GENOMIC DNA]</scope>
    <source>
        <strain evidence="1 2">MDJK11</strain>
    </source>
</reference>
<gene>
    <name evidence="1" type="ORF">SMD11_6020</name>
</gene>
<dbReference type="KEGG" id="salj:SMD11_6020"/>
<dbReference type="OrthoDB" id="4236184at2"/>
<accession>A0A1Z2LBD2</accession>
<proteinExistence type="predicted"/>
<protein>
    <submittedName>
        <fullName evidence="1">Uncharacterized protein</fullName>
    </submittedName>
</protein>
<sequence length="93" mass="10327">MSLTTAGKTPGPVRFYLACDHRGCDARTTFDLVIPDPGPSRDDDLWGYLLHHAHTATPHIKELGWAYIHGDGYWCPDCCTTAHHQPHPLPGHT</sequence>
<name>A0A1Z2LBD2_9ACTN</name>
<dbReference type="RefSeq" id="WP_087929373.1">
    <property type="nucleotide sequence ID" value="NZ_CP021744.1"/>
</dbReference>
<evidence type="ECO:0000313" key="2">
    <source>
        <dbReference type="Proteomes" id="UP000195755"/>
    </source>
</evidence>